<keyword evidence="1" id="KW-0812">Transmembrane</keyword>
<sequence>MPSPCEPCKESCKGGACVDNCACKDKGCNDCSSKGILPILIRVPTLEHKICLAVAANTMDPARRPSLFTRASSFLETCFPITFSIVFIVTLVFFYCLI</sequence>
<evidence type="ECO:0000313" key="3">
    <source>
        <dbReference type="Proteomes" id="UP001154114"/>
    </source>
</evidence>
<organism evidence="2 3">
    <name type="scientific">Chrysodeixis includens</name>
    <name type="common">Soybean looper</name>
    <name type="synonym">Pseudoplusia includens</name>
    <dbReference type="NCBI Taxonomy" id="689277"/>
    <lineage>
        <taxon>Eukaryota</taxon>
        <taxon>Metazoa</taxon>
        <taxon>Ecdysozoa</taxon>
        <taxon>Arthropoda</taxon>
        <taxon>Hexapoda</taxon>
        <taxon>Insecta</taxon>
        <taxon>Pterygota</taxon>
        <taxon>Neoptera</taxon>
        <taxon>Endopterygota</taxon>
        <taxon>Lepidoptera</taxon>
        <taxon>Glossata</taxon>
        <taxon>Ditrysia</taxon>
        <taxon>Noctuoidea</taxon>
        <taxon>Noctuidae</taxon>
        <taxon>Plusiinae</taxon>
        <taxon>Chrysodeixis</taxon>
    </lineage>
</organism>
<reference evidence="2" key="1">
    <citation type="submission" date="2021-12" db="EMBL/GenBank/DDBJ databases">
        <authorList>
            <person name="King R."/>
        </authorList>
    </citation>
    <scope>NUCLEOTIDE SEQUENCE</scope>
</reference>
<proteinExistence type="predicted"/>
<keyword evidence="3" id="KW-1185">Reference proteome</keyword>
<gene>
    <name evidence="2" type="ORF">CINC_LOCUS5050</name>
</gene>
<dbReference type="EMBL" id="LR824022">
    <property type="protein sequence ID" value="CAD0203398.1"/>
    <property type="molecule type" value="Genomic_DNA"/>
</dbReference>
<dbReference type="Proteomes" id="UP001154114">
    <property type="component" value="Chromosome 19"/>
</dbReference>
<dbReference type="AlphaFoldDB" id="A0A9N8KWY7"/>
<keyword evidence="1" id="KW-1133">Transmembrane helix</keyword>
<accession>A0A9N8KWY7</accession>
<protein>
    <submittedName>
        <fullName evidence="2">Uncharacterized protein</fullName>
    </submittedName>
</protein>
<dbReference type="OrthoDB" id="7221924at2759"/>
<feature type="transmembrane region" description="Helical" evidence="1">
    <location>
        <begin position="74"/>
        <end position="97"/>
    </location>
</feature>
<name>A0A9N8KWY7_CHRIL</name>
<evidence type="ECO:0000313" key="2">
    <source>
        <dbReference type="EMBL" id="CAD0203398.1"/>
    </source>
</evidence>
<keyword evidence="1" id="KW-0472">Membrane</keyword>
<evidence type="ECO:0000256" key="1">
    <source>
        <dbReference type="SAM" id="Phobius"/>
    </source>
</evidence>